<evidence type="ECO:0000256" key="3">
    <source>
        <dbReference type="ARBA" id="ARBA00022500"/>
    </source>
</evidence>
<dbReference type="GO" id="GO:0006954">
    <property type="term" value="P:inflammatory response"/>
    <property type="evidence" value="ECO:0007669"/>
    <property type="project" value="UniProtKB-KW"/>
</dbReference>
<feature type="domain" description="Chemokine interleukin-8-like" evidence="10">
    <location>
        <begin position="30"/>
        <end position="90"/>
    </location>
</feature>
<dbReference type="PROSITE" id="PS00472">
    <property type="entry name" value="SMALL_CYTOKINES_CC"/>
    <property type="match status" value="1"/>
</dbReference>
<keyword evidence="4 9" id="KW-0202">Cytokine</keyword>
<evidence type="ECO:0000313" key="12">
    <source>
        <dbReference type="RefSeq" id="XP_028364856.1"/>
    </source>
</evidence>
<dbReference type="Proteomes" id="UP000504628">
    <property type="component" value="Chromosome 4"/>
</dbReference>
<dbReference type="Gene3D" id="2.40.50.40">
    <property type="match status" value="1"/>
</dbReference>
<evidence type="ECO:0000256" key="7">
    <source>
        <dbReference type="ARBA" id="ARBA00023157"/>
    </source>
</evidence>
<dbReference type="InParanoid" id="A0A6J2LBL6"/>
<keyword evidence="6 9" id="KW-0732">Signal</keyword>
<dbReference type="SMART" id="SM00199">
    <property type="entry name" value="SCY"/>
    <property type="match status" value="1"/>
</dbReference>
<keyword evidence="5 9" id="KW-0964">Secreted</keyword>
<dbReference type="GO" id="GO:0008009">
    <property type="term" value="F:chemokine activity"/>
    <property type="evidence" value="ECO:0007669"/>
    <property type="project" value="InterPro"/>
</dbReference>
<dbReference type="Pfam" id="PF00048">
    <property type="entry name" value="IL8"/>
    <property type="match status" value="1"/>
</dbReference>
<dbReference type="InterPro" id="IPR000827">
    <property type="entry name" value="Chemokine_CC_CS"/>
</dbReference>
<evidence type="ECO:0000256" key="6">
    <source>
        <dbReference type="ARBA" id="ARBA00022729"/>
    </source>
</evidence>
<evidence type="ECO:0000259" key="10">
    <source>
        <dbReference type="SMART" id="SM00199"/>
    </source>
</evidence>
<dbReference type="FunFam" id="2.40.50.40:FF:000012">
    <property type="entry name" value="C-C motif chemokine"/>
    <property type="match status" value="1"/>
</dbReference>
<evidence type="ECO:0000256" key="2">
    <source>
        <dbReference type="ARBA" id="ARBA00010868"/>
    </source>
</evidence>
<dbReference type="FunCoup" id="A0A6J2LBL6">
    <property type="interactions" value="369"/>
</dbReference>
<evidence type="ECO:0000256" key="9">
    <source>
        <dbReference type="RuleBase" id="RU361150"/>
    </source>
</evidence>
<evidence type="ECO:0000256" key="4">
    <source>
        <dbReference type="ARBA" id="ARBA00022514"/>
    </source>
</evidence>
<accession>A0A6J2LBL6</accession>
<dbReference type="SUPFAM" id="SSF54117">
    <property type="entry name" value="Interleukin 8-like chemokines"/>
    <property type="match status" value="1"/>
</dbReference>
<keyword evidence="11" id="KW-1185">Reference proteome</keyword>
<organism evidence="11 12">
    <name type="scientific">Phyllostomus discolor</name>
    <name type="common">pale spear-nosed bat</name>
    <dbReference type="NCBI Taxonomy" id="89673"/>
    <lineage>
        <taxon>Eukaryota</taxon>
        <taxon>Metazoa</taxon>
        <taxon>Chordata</taxon>
        <taxon>Craniata</taxon>
        <taxon>Vertebrata</taxon>
        <taxon>Euteleostomi</taxon>
        <taxon>Mammalia</taxon>
        <taxon>Eutheria</taxon>
        <taxon>Laurasiatheria</taxon>
        <taxon>Chiroptera</taxon>
        <taxon>Yangochiroptera</taxon>
        <taxon>Phyllostomidae</taxon>
        <taxon>Phyllostominae</taxon>
        <taxon>Phyllostomus</taxon>
    </lineage>
</organism>
<comment type="similarity">
    <text evidence="2 9">Belongs to the intercrine beta (chemokine CC) family.</text>
</comment>
<dbReference type="GO" id="GO:0006955">
    <property type="term" value="P:immune response"/>
    <property type="evidence" value="ECO:0007669"/>
    <property type="project" value="InterPro"/>
</dbReference>
<reference evidence="12" key="1">
    <citation type="submission" date="2025-08" db="UniProtKB">
        <authorList>
            <consortium name="RefSeq"/>
        </authorList>
    </citation>
    <scope>IDENTIFICATION</scope>
    <source>
        <tissue evidence="12">Muscle</tissue>
    </source>
</reference>
<evidence type="ECO:0000256" key="8">
    <source>
        <dbReference type="ARBA" id="ARBA00023198"/>
    </source>
</evidence>
<evidence type="ECO:0000313" key="11">
    <source>
        <dbReference type="Proteomes" id="UP000504628"/>
    </source>
</evidence>
<evidence type="ECO:0000256" key="1">
    <source>
        <dbReference type="ARBA" id="ARBA00004613"/>
    </source>
</evidence>
<keyword evidence="8" id="KW-0395">Inflammatory response</keyword>
<feature type="signal peptide" evidence="9">
    <location>
        <begin position="1"/>
        <end position="27"/>
    </location>
</feature>
<name>A0A6J2LBL6_9CHIR</name>
<dbReference type="GeneID" id="114494162"/>
<dbReference type="AlphaFoldDB" id="A0A6J2LBL6"/>
<dbReference type="GO" id="GO:0005615">
    <property type="term" value="C:extracellular space"/>
    <property type="evidence" value="ECO:0007669"/>
    <property type="project" value="UniProtKB-KW"/>
</dbReference>
<evidence type="ECO:0000256" key="5">
    <source>
        <dbReference type="ARBA" id="ARBA00022525"/>
    </source>
</evidence>
<dbReference type="OrthoDB" id="8870994at2759"/>
<dbReference type="InterPro" id="IPR036048">
    <property type="entry name" value="Interleukin_8-like_sf"/>
</dbReference>
<keyword evidence="7" id="KW-1015">Disulfide bond</keyword>
<comment type="subcellular location">
    <subcellularLocation>
        <location evidence="1 9">Secreted</location>
    </subcellularLocation>
</comment>
<feature type="chain" id="PRO_5027158974" description="C-C motif chemokine" evidence="9">
    <location>
        <begin position="28"/>
        <end position="98"/>
    </location>
</feature>
<sequence>MMSSSKCLLVAALMSLLLLHLCSQSEAARAFDCCLRYTHRVLRTRNIKGFSRQHANEACDIDAIIFYTSKGWAVCADPKKKWVTHAIHVIRYDTVTTY</sequence>
<protein>
    <recommendedName>
        <fullName evidence="9">C-C motif chemokine</fullName>
    </recommendedName>
</protein>
<dbReference type="PANTHER" id="PTHR12015:SF108">
    <property type="entry name" value="C-C MOTIF CHEMOKINE 20"/>
    <property type="match status" value="1"/>
</dbReference>
<proteinExistence type="inferred from homology"/>
<dbReference type="InterPro" id="IPR039809">
    <property type="entry name" value="Chemokine_b/g/d"/>
</dbReference>
<gene>
    <name evidence="12" type="primary">CCL20</name>
</gene>
<dbReference type="RefSeq" id="XP_028364856.1">
    <property type="nucleotide sequence ID" value="XM_028509055.2"/>
</dbReference>
<keyword evidence="3 9" id="KW-0145">Chemotaxis</keyword>
<dbReference type="PANTHER" id="PTHR12015">
    <property type="entry name" value="SMALL INDUCIBLE CYTOKINE A"/>
    <property type="match status" value="1"/>
</dbReference>
<dbReference type="InterPro" id="IPR001811">
    <property type="entry name" value="Chemokine_IL8-like_dom"/>
</dbReference>
<dbReference type="CTD" id="6364"/>
<dbReference type="KEGG" id="pdic:114494162"/>